<evidence type="ECO:0000313" key="2">
    <source>
        <dbReference type="EMBL" id="KAK1792985.1"/>
    </source>
</evidence>
<feature type="region of interest" description="Disordered" evidence="1">
    <location>
        <begin position="1"/>
        <end position="34"/>
    </location>
</feature>
<sequence>MTLTSGECATEGFWGGPECGPGLDSAESCRPESDYQDWYSDDQCPELDSAGTYDAYMDYQEGYADREDSREYSDISFRSNSEFDHAGDPLMEVEEVLHKDPPSVMDNASAVCKSNEPLAPNTPPRVSRSGASKLPHVNHRGAASSHQDTPLPKEHSPRAFVPMPKPCRGKKEASPVPATETGKTPPGQFALKPGKLLPPERSRGSPPQASQTST</sequence>
<evidence type="ECO:0000256" key="1">
    <source>
        <dbReference type="SAM" id="MobiDB-lite"/>
    </source>
</evidence>
<keyword evidence="3" id="KW-1185">Reference proteome</keyword>
<dbReference type="EMBL" id="JAROKS010000018">
    <property type="protein sequence ID" value="KAK1792985.1"/>
    <property type="molecule type" value="Genomic_DNA"/>
</dbReference>
<reference evidence="2" key="1">
    <citation type="submission" date="2023-03" db="EMBL/GenBank/DDBJ databases">
        <title>Electrophorus voltai genome.</title>
        <authorList>
            <person name="Bian C."/>
        </authorList>
    </citation>
    <scope>NUCLEOTIDE SEQUENCE</scope>
    <source>
        <strain evidence="2">CB-2022</strain>
        <tissue evidence="2">Muscle</tissue>
    </source>
</reference>
<proteinExistence type="predicted"/>
<name>A0AAD8Z5H4_9TELE</name>
<protein>
    <submittedName>
        <fullName evidence="2">Uncharacterized protein</fullName>
    </submittedName>
</protein>
<feature type="region of interest" description="Disordered" evidence="1">
    <location>
        <begin position="102"/>
        <end position="214"/>
    </location>
</feature>
<feature type="compositionally biased region" description="Basic and acidic residues" evidence="1">
    <location>
        <begin position="63"/>
        <end position="73"/>
    </location>
</feature>
<gene>
    <name evidence="2" type="ORF">P4O66_001701</name>
</gene>
<dbReference type="Proteomes" id="UP001239994">
    <property type="component" value="Unassembled WGS sequence"/>
</dbReference>
<organism evidence="2 3">
    <name type="scientific">Electrophorus voltai</name>
    <dbReference type="NCBI Taxonomy" id="2609070"/>
    <lineage>
        <taxon>Eukaryota</taxon>
        <taxon>Metazoa</taxon>
        <taxon>Chordata</taxon>
        <taxon>Craniata</taxon>
        <taxon>Vertebrata</taxon>
        <taxon>Euteleostomi</taxon>
        <taxon>Actinopterygii</taxon>
        <taxon>Neopterygii</taxon>
        <taxon>Teleostei</taxon>
        <taxon>Ostariophysi</taxon>
        <taxon>Gymnotiformes</taxon>
        <taxon>Gymnotoidei</taxon>
        <taxon>Gymnotidae</taxon>
        <taxon>Electrophorus</taxon>
    </lineage>
</organism>
<evidence type="ECO:0000313" key="3">
    <source>
        <dbReference type="Proteomes" id="UP001239994"/>
    </source>
</evidence>
<feature type="region of interest" description="Disordered" evidence="1">
    <location>
        <begin position="58"/>
        <end position="88"/>
    </location>
</feature>
<feature type="compositionally biased region" description="Polar residues" evidence="1">
    <location>
        <begin position="205"/>
        <end position="214"/>
    </location>
</feature>
<dbReference type="AlphaFoldDB" id="A0AAD8Z5H4"/>
<comment type="caution">
    <text evidence="2">The sequence shown here is derived from an EMBL/GenBank/DDBJ whole genome shotgun (WGS) entry which is preliminary data.</text>
</comment>
<accession>A0AAD8Z5H4</accession>